<evidence type="ECO:0000256" key="4">
    <source>
        <dbReference type="ARBA" id="ARBA00023136"/>
    </source>
</evidence>
<dbReference type="GO" id="GO:0005261">
    <property type="term" value="F:monoatomic cation channel activity"/>
    <property type="evidence" value="ECO:0007669"/>
    <property type="project" value="TreeGrafter"/>
</dbReference>
<keyword evidence="4 5" id="KW-0472">Membrane</keyword>
<keyword evidence="3 5" id="KW-1133">Transmembrane helix</keyword>
<keyword evidence="2 5" id="KW-0812">Transmembrane</keyword>
<dbReference type="PANTHER" id="PTHR13800:SF12">
    <property type="entry name" value="TRANSIENT RECEPTOR POTENTIAL CATION CHANNEL SUBFAMILY M MEMBER-LIKE 2"/>
    <property type="match status" value="1"/>
</dbReference>
<feature type="transmembrane region" description="Helical" evidence="5">
    <location>
        <begin position="819"/>
        <end position="845"/>
    </location>
</feature>
<reference evidence="7" key="1">
    <citation type="submission" date="2016-11" db="UniProtKB">
        <authorList>
            <consortium name="WormBaseParasite"/>
        </authorList>
    </citation>
    <scope>IDENTIFICATION</scope>
</reference>
<dbReference type="AlphaFoldDB" id="A0A1I8F6T5"/>
<accession>A0A1I8F6T5</accession>
<evidence type="ECO:0000313" key="6">
    <source>
        <dbReference type="Proteomes" id="UP000095280"/>
    </source>
</evidence>
<evidence type="ECO:0000256" key="1">
    <source>
        <dbReference type="ARBA" id="ARBA00004141"/>
    </source>
</evidence>
<evidence type="ECO:0000313" key="7">
    <source>
        <dbReference type="WBParaSite" id="maker-unitig_22863-snap-gene-0.2-mRNA-1"/>
    </source>
</evidence>
<feature type="transmembrane region" description="Helical" evidence="5">
    <location>
        <begin position="680"/>
        <end position="697"/>
    </location>
</feature>
<feature type="transmembrane region" description="Helical" evidence="5">
    <location>
        <begin position="718"/>
        <end position="738"/>
    </location>
</feature>
<organism evidence="6 7">
    <name type="scientific">Macrostomum lignano</name>
    <dbReference type="NCBI Taxonomy" id="282301"/>
    <lineage>
        <taxon>Eukaryota</taxon>
        <taxon>Metazoa</taxon>
        <taxon>Spiralia</taxon>
        <taxon>Lophotrochozoa</taxon>
        <taxon>Platyhelminthes</taxon>
        <taxon>Rhabditophora</taxon>
        <taxon>Macrostomorpha</taxon>
        <taxon>Macrostomida</taxon>
        <taxon>Macrostomidae</taxon>
        <taxon>Macrostomum</taxon>
    </lineage>
</organism>
<keyword evidence="6" id="KW-1185">Reference proteome</keyword>
<feature type="transmembrane region" description="Helical" evidence="5">
    <location>
        <begin position="652"/>
        <end position="674"/>
    </location>
</feature>
<dbReference type="Proteomes" id="UP000095280">
    <property type="component" value="Unplaced"/>
</dbReference>
<protein>
    <submittedName>
        <fullName evidence="7">Ion_trans domain-containing protein</fullName>
    </submittedName>
</protein>
<dbReference type="Gene3D" id="1.20.120.350">
    <property type="entry name" value="Voltage-gated potassium channels. Chain C"/>
    <property type="match status" value="1"/>
</dbReference>
<evidence type="ECO:0000256" key="5">
    <source>
        <dbReference type="SAM" id="Phobius"/>
    </source>
</evidence>
<dbReference type="WBParaSite" id="maker-unitig_22863-snap-gene-0.2-mRNA-1">
    <property type="protein sequence ID" value="maker-unitig_22863-snap-gene-0.2-mRNA-1"/>
    <property type="gene ID" value="maker-unitig_22863-snap-gene-0.2"/>
</dbReference>
<evidence type="ECO:0000256" key="2">
    <source>
        <dbReference type="ARBA" id="ARBA00022692"/>
    </source>
</evidence>
<name>A0A1I8F6T5_9PLAT</name>
<feature type="transmembrane region" description="Helical" evidence="5">
    <location>
        <begin position="875"/>
        <end position="894"/>
    </location>
</feature>
<proteinExistence type="predicted"/>
<dbReference type="GO" id="GO:0030001">
    <property type="term" value="P:metal ion transport"/>
    <property type="evidence" value="ECO:0007669"/>
    <property type="project" value="TreeGrafter"/>
</dbReference>
<dbReference type="InterPro" id="IPR027359">
    <property type="entry name" value="Volt_channel_dom_sf"/>
</dbReference>
<dbReference type="PANTHER" id="PTHR13800">
    <property type="entry name" value="TRANSIENT RECEPTOR POTENTIAL CATION CHANNEL, SUBFAMILY M, MEMBER 6"/>
    <property type="match status" value="1"/>
</dbReference>
<comment type="subcellular location">
    <subcellularLocation>
        <location evidence="1">Membrane</location>
        <topology evidence="1">Multi-pass membrane protein</topology>
    </subcellularLocation>
</comment>
<feature type="transmembrane region" description="Helical" evidence="5">
    <location>
        <begin position="501"/>
        <end position="523"/>
    </location>
</feature>
<evidence type="ECO:0000256" key="3">
    <source>
        <dbReference type="ARBA" id="ARBA00022989"/>
    </source>
</evidence>
<dbReference type="InterPro" id="IPR050927">
    <property type="entry name" value="TRPM"/>
</dbReference>
<dbReference type="GO" id="GO:0005886">
    <property type="term" value="C:plasma membrane"/>
    <property type="evidence" value="ECO:0007669"/>
    <property type="project" value="TreeGrafter"/>
</dbReference>
<sequence length="910" mass="99330">TRQGSAGCGKDFGSHIYRPLPAISGSPAKTFVRVSDSVDDALAALAAAVGVGLRVPSMLVTVLGGPHSLVVTDGISEGIVRLTGRQSEDYNDAYGQSKINLLAVLRRGLPMELQDAVSTVLDANHNFFLMVDVGPPAGPAASAAISASRALALSQFRSRVESLLCRWPTEIGIPHLPADGSAAAPRQLTGAHLRILVNGSRDDLASLHSCVVTRRCSAVIVKSSGGLADLTCQLLDLLYGEGRVQKPGGQEAILQASTGPLTTSARQGAGHPPPGEEEVQTLQQLLAARHLIEVFSVEDDMASDFDGKILASLLGMSYSDAEEAESSALNLDQLRIAVSLDRSDIAKERVFTDTKQWKGHNVSMFKRLVGKRIDKDQEVMSTGLLCALLLRRLAQATDSVQEREELRLHADRFDGVHFLACMKCTIFESLSVAVLSECSKEDTGKTCLVLVRPVPHLEGASAFEIGAEGQSLSFIAHGSCQTVLDLMWRGGVTKRLSGAQFYFISLVGFFLPFFVTPLLRLMLHRAPRTAAREVRLDWSASVPGYCRVRRVSRRRPARRRSAVDLLDFGRVDGRPCVFDSPPRAHFLLRDGGCRPGRVSVSAASDARDPGAAGFEQGESGRLLSRTPAGQRNSCQRFVCDTYEFYSTPVIRFMYTSFAYAIFLALFTYVLLFAMGNSLQSWGAFHVILAVFVLSFLIEEAKQVLISGRSLADYLSTGWNLMDIVAIATFLLAGLVFGLRLVPGLADPVIIGPDSGSVSMLRICRILLGVSLFLNFCRLLQNFSVHVNLGPKVVMIQTMLRHCVRVQAELYKVPGLVGRYIAPVLLGFYTVFTNVLLLNLLIAMFANTYERIQSSSLQYWTLQRYLITRDFTERSVAPAPLSIFWNLAILLYIICKGRGMAFETDPVMSKI</sequence>